<reference evidence="1" key="2">
    <citation type="submission" date="2021-10" db="EMBL/GenBank/DDBJ databases">
        <authorList>
            <person name="Piombo E."/>
        </authorList>
    </citation>
    <scope>NUCLEOTIDE SEQUENCE</scope>
</reference>
<proteinExistence type="predicted"/>
<keyword evidence="2" id="KW-1185">Reference proteome</keyword>
<organism evidence="1 2">
    <name type="scientific">Clonostachys rosea f. rosea IK726</name>
    <dbReference type="NCBI Taxonomy" id="1349383"/>
    <lineage>
        <taxon>Eukaryota</taxon>
        <taxon>Fungi</taxon>
        <taxon>Dikarya</taxon>
        <taxon>Ascomycota</taxon>
        <taxon>Pezizomycotina</taxon>
        <taxon>Sordariomycetes</taxon>
        <taxon>Hypocreomycetidae</taxon>
        <taxon>Hypocreales</taxon>
        <taxon>Bionectriaceae</taxon>
        <taxon>Clonostachys</taxon>
    </lineage>
</organism>
<comment type="caution">
    <text evidence="1">The sequence shown here is derived from an EMBL/GenBank/DDBJ whole genome shotgun (WGS) entry which is preliminary data.</text>
</comment>
<evidence type="ECO:0000313" key="1">
    <source>
        <dbReference type="EMBL" id="CAG9951106.1"/>
    </source>
</evidence>
<gene>
    <name evidence="1" type="ORF">CRV2_00022098</name>
</gene>
<protein>
    <submittedName>
        <fullName evidence="1">Uncharacterized protein</fullName>
    </submittedName>
</protein>
<name>A0ACA9UCP4_BIOOC</name>
<evidence type="ECO:0000313" key="2">
    <source>
        <dbReference type="Proteomes" id="UP000836387"/>
    </source>
</evidence>
<dbReference type="Proteomes" id="UP000836387">
    <property type="component" value="Unassembled WGS sequence"/>
</dbReference>
<sequence length="186" mass="20986">MSAAGRDTLGEETPRLWVRQIEKFILAFHNRGVFTDIQELDTRKRIDDWEKENQEGLKRFMRCLHWVIDKATSKERYASEFELLCDGSDTLELREKLADAGDPLSDEVKQKWKDWLGETDEPSGGSHANPWTIGGATGRNMGRLPAATMTATTSPLNITNTTVHAEDDKDLTACDKECGYCGKCPY</sequence>
<accession>A0ACA9UCP4</accession>
<reference evidence="1" key="1">
    <citation type="submission" date="2020-04" db="EMBL/GenBank/DDBJ databases">
        <authorList>
            <person name="Broberg M."/>
        </authorList>
    </citation>
    <scope>NUCLEOTIDE SEQUENCE</scope>
</reference>
<dbReference type="EMBL" id="CADEHS020000226">
    <property type="protein sequence ID" value="CAG9951106.1"/>
    <property type="molecule type" value="Genomic_DNA"/>
</dbReference>